<evidence type="ECO:0000313" key="2">
    <source>
        <dbReference type="EnsemblPlants" id="TuG1812G0100001321.01.T01"/>
    </source>
</evidence>
<dbReference type="EnsemblPlants" id="TuG1812G0100001321.01.T01">
    <property type="protein sequence ID" value="TuG1812G0100001321.01.T01"/>
    <property type="gene ID" value="TuG1812G0100001321.01"/>
</dbReference>
<protein>
    <recommendedName>
        <fullName evidence="1">Helitron helicase-like domain-containing protein</fullName>
    </recommendedName>
</protein>
<accession>A0A8R7JXL7</accession>
<dbReference type="PANTHER" id="PTHR10492:SF95">
    <property type="entry name" value="HELITRON HELICASE-LIKE DOMAIN-CONTAINING PROTEIN"/>
    <property type="match status" value="1"/>
</dbReference>
<reference evidence="3" key="1">
    <citation type="journal article" date="2013" name="Nature">
        <title>Draft genome of the wheat A-genome progenitor Triticum urartu.</title>
        <authorList>
            <person name="Ling H.Q."/>
            <person name="Zhao S."/>
            <person name="Liu D."/>
            <person name="Wang J."/>
            <person name="Sun H."/>
            <person name="Zhang C."/>
            <person name="Fan H."/>
            <person name="Li D."/>
            <person name="Dong L."/>
            <person name="Tao Y."/>
            <person name="Gao C."/>
            <person name="Wu H."/>
            <person name="Li Y."/>
            <person name="Cui Y."/>
            <person name="Guo X."/>
            <person name="Zheng S."/>
            <person name="Wang B."/>
            <person name="Yu K."/>
            <person name="Liang Q."/>
            <person name="Yang W."/>
            <person name="Lou X."/>
            <person name="Chen J."/>
            <person name="Feng M."/>
            <person name="Jian J."/>
            <person name="Zhang X."/>
            <person name="Luo G."/>
            <person name="Jiang Y."/>
            <person name="Liu J."/>
            <person name="Wang Z."/>
            <person name="Sha Y."/>
            <person name="Zhang B."/>
            <person name="Wu H."/>
            <person name="Tang D."/>
            <person name="Shen Q."/>
            <person name="Xue P."/>
            <person name="Zou S."/>
            <person name="Wang X."/>
            <person name="Liu X."/>
            <person name="Wang F."/>
            <person name="Yang Y."/>
            <person name="An X."/>
            <person name="Dong Z."/>
            <person name="Zhang K."/>
            <person name="Zhang X."/>
            <person name="Luo M.C."/>
            <person name="Dvorak J."/>
            <person name="Tong Y."/>
            <person name="Wang J."/>
            <person name="Yang H."/>
            <person name="Li Z."/>
            <person name="Wang D."/>
            <person name="Zhang A."/>
            <person name="Wang J."/>
        </authorList>
    </citation>
    <scope>NUCLEOTIDE SEQUENCE</scope>
    <source>
        <strain evidence="3">cv. G1812</strain>
    </source>
</reference>
<evidence type="ECO:0000259" key="1">
    <source>
        <dbReference type="Pfam" id="PF14214"/>
    </source>
</evidence>
<reference evidence="2" key="2">
    <citation type="submission" date="2018-03" db="EMBL/GenBank/DDBJ databases">
        <title>The Triticum urartu genome reveals the dynamic nature of wheat genome evolution.</title>
        <authorList>
            <person name="Ling H."/>
            <person name="Ma B."/>
            <person name="Shi X."/>
            <person name="Liu H."/>
            <person name="Dong L."/>
            <person name="Sun H."/>
            <person name="Cao Y."/>
            <person name="Gao Q."/>
            <person name="Zheng S."/>
            <person name="Li Y."/>
            <person name="Yu Y."/>
            <person name="Du H."/>
            <person name="Qi M."/>
            <person name="Li Y."/>
            <person name="Yu H."/>
            <person name="Cui Y."/>
            <person name="Wang N."/>
            <person name="Chen C."/>
            <person name="Wu H."/>
            <person name="Zhao Y."/>
            <person name="Zhang J."/>
            <person name="Li Y."/>
            <person name="Zhou W."/>
            <person name="Zhang B."/>
            <person name="Hu W."/>
            <person name="Eijk M."/>
            <person name="Tang J."/>
            <person name="Witsenboer H."/>
            <person name="Zhao S."/>
            <person name="Li Z."/>
            <person name="Zhang A."/>
            <person name="Wang D."/>
            <person name="Liang C."/>
        </authorList>
    </citation>
    <scope>NUCLEOTIDE SEQUENCE [LARGE SCALE GENOMIC DNA]</scope>
    <source>
        <strain evidence="2">cv. G1812</strain>
    </source>
</reference>
<reference evidence="2" key="3">
    <citation type="submission" date="2022-06" db="UniProtKB">
        <authorList>
            <consortium name="EnsemblPlants"/>
        </authorList>
    </citation>
    <scope>IDENTIFICATION</scope>
</reference>
<keyword evidence="3" id="KW-1185">Reference proteome</keyword>
<organism evidence="2 3">
    <name type="scientific">Triticum urartu</name>
    <name type="common">Red wild einkorn</name>
    <name type="synonym">Crithodium urartu</name>
    <dbReference type="NCBI Taxonomy" id="4572"/>
    <lineage>
        <taxon>Eukaryota</taxon>
        <taxon>Viridiplantae</taxon>
        <taxon>Streptophyta</taxon>
        <taxon>Embryophyta</taxon>
        <taxon>Tracheophyta</taxon>
        <taxon>Spermatophyta</taxon>
        <taxon>Magnoliopsida</taxon>
        <taxon>Liliopsida</taxon>
        <taxon>Poales</taxon>
        <taxon>Poaceae</taxon>
        <taxon>BOP clade</taxon>
        <taxon>Pooideae</taxon>
        <taxon>Triticodae</taxon>
        <taxon>Triticeae</taxon>
        <taxon>Triticinae</taxon>
        <taxon>Triticum</taxon>
    </lineage>
</organism>
<dbReference type="AlphaFoldDB" id="A0A8R7JXL7"/>
<sequence length="193" mass="21439">MGEGNSTGKNVGVQFILHGSFTGGPRRQEIADALAAEPGQTTADRPDITTRVFSMKYEEFLDGVKDGTFFGAVQAYLYVVEFQKRGLPHTHTLVWLKADTKDPSPSFIDGLISAELPDPLVDPLGYALVDEFMVHGPCGVYNTKCACMKNNCCSKRFPKPLSEDTMVDHVGYPVYRRRDTGLYVLRQKDSLRL</sequence>
<dbReference type="Pfam" id="PF14214">
    <property type="entry name" value="Helitron_like_N"/>
    <property type="match status" value="1"/>
</dbReference>
<name>A0A8R7JXL7_TRIUA</name>
<dbReference type="Gramene" id="TuG1812G0100001321.01.T01">
    <property type="protein sequence ID" value="TuG1812G0100001321.01.T01"/>
    <property type="gene ID" value="TuG1812G0100001321.01"/>
</dbReference>
<evidence type="ECO:0000313" key="3">
    <source>
        <dbReference type="Proteomes" id="UP000015106"/>
    </source>
</evidence>
<proteinExistence type="predicted"/>
<dbReference type="InterPro" id="IPR025476">
    <property type="entry name" value="Helitron_helicase-like"/>
</dbReference>
<feature type="domain" description="Helitron helicase-like" evidence="1">
    <location>
        <begin position="21"/>
        <end position="94"/>
    </location>
</feature>
<dbReference type="PANTHER" id="PTHR10492">
    <property type="match status" value="1"/>
</dbReference>
<dbReference type="Proteomes" id="UP000015106">
    <property type="component" value="Chromosome 1"/>
</dbReference>